<keyword evidence="2" id="KW-0472">Membrane</keyword>
<feature type="transmembrane region" description="Helical" evidence="2">
    <location>
        <begin position="6"/>
        <end position="29"/>
    </location>
</feature>
<evidence type="ECO:0000313" key="3">
    <source>
        <dbReference type="EMBL" id="MBA8805619.1"/>
    </source>
</evidence>
<protein>
    <submittedName>
        <fullName evidence="3">Uncharacterized protein</fullName>
    </submittedName>
</protein>
<dbReference type="AlphaFoldDB" id="A0A7W3PBN5"/>
<keyword evidence="4" id="KW-1185">Reference proteome</keyword>
<evidence type="ECO:0000313" key="4">
    <source>
        <dbReference type="Proteomes" id="UP000580910"/>
    </source>
</evidence>
<organism evidence="3 4">
    <name type="scientific">Nocardioides ginsengisegetis</name>
    <dbReference type="NCBI Taxonomy" id="661491"/>
    <lineage>
        <taxon>Bacteria</taxon>
        <taxon>Bacillati</taxon>
        <taxon>Actinomycetota</taxon>
        <taxon>Actinomycetes</taxon>
        <taxon>Propionibacteriales</taxon>
        <taxon>Nocardioidaceae</taxon>
        <taxon>Nocardioides</taxon>
    </lineage>
</organism>
<sequence length="62" mass="6452">MSFVTVFTAGAMGFVLLAPVLMVSVLVFASVQLRRPSALEESVTENGTNDVLPAPATLSRAA</sequence>
<comment type="caution">
    <text evidence="3">The sequence shown here is derived from an EMBL/GenBank/DDBJ whole genome shotgun (WGS) entry which is preliminary data.</text>
</comment>
<accession>A0A7W3PBN5</accession>
<feature type="region of interest" description="Disordered" evidence="1">
    <location>
        <begin position="39"/>
        <end position="62"/>
    </location>
</feature>
<reference evidence="3 4" key="1">
    <citation type="submission" date="2020-07" db="EMBL/GenBank/DDBJ databases">
        <title>Sequencing the genomes of 1000 actinobacteria strains.</title>
        <authorList>
            <person name="Klenk H.-P."/>
        </authorList>
    </citation>
    <scope>NUCLEOTIDE SEQUENCE [LARGE SCALE GENOMIC DNA]</scope>
    <source>
        <strain evidence="3 4">DSM 21349</strain>
    </source>
</reference>
<gene>
    <name evidence="3" type="ORF">FB382_003964</name>
</gene>
<dbReference type="EMBL" id="JACGXA010000003">
    <property type="protein sequence ID" value="MBA8805619.1"/>
    <property type="molecule type" value="Genomic_DNA"/>
</dbReference>
<keyword evidence="2" id="KW-1133">Transmembrane helix</keyword>
<proteinExistence type="predicted"/>
<dbReference type="RefSeq" id="WP_125037000.1">
    <property type="nucleotide sequence ID" value="NZ_JACGXA010000003.1"/>
</dbReference>
<name>A0A7W3PBN5_9ACTN</name>
<keyword evidence="2" id="KW-0812">Transmembrane</keyword>
<evidence type="ECO:0000256" key="2">
    <source>
        <dbReference type="SAM" id="Phobius"/>
    </source>
</evidence>
<dbReference type="Proteomes" id="UP000580910">
    <property type="component" value="Unassembled WGS sequence"/>
</dbReference>
<evidence type="ECO:0000256" key="1">
    <source>
        <dbReference type="SAM" id="MobiDB-lite"/>
    </source>
</evidence>